<evidence type="ECO:0000313" key="5">
    <source>
        <dbReference type="Proteomes" id="UP000320390"/>
    </source>
</evidence>
<dbReference type="RefSeq" id="WP_145203378.1">
    <property type="nucleotide sequence ID" value="NZ_CP036434.1"/>
</dbReference>
<dbReference type="OrthoDB" id="5295985at2"/>
<dbReference type="CDD" id="cd04587">
    <property type="entry name" value="CBS_pair_CAP-ED_NT_Pol-beta-like_DUF294_assoc"/>
    <property type="match status" value="1"/>
</dbReference>
<evidence type="ECO:0000256" key="2">
    <source>
        <dbReference type="PROSITE-ProRule" id="PRU00703"/>
    </source>
</evidence>
<evidence type="ECO:0000313" key="4">
    <source>
        <dbReference type="EMBL" id="QDV09279.1"/>
    </source>
</evidence>
<reference evidence="4 5" key="1">
    <citation type="submission" date="2019-02" db="EMBL/GenBank/DDBJ databases">
        <title>Deep-cultivation of Planctomycetes and their phenomic and genomic characterization uncovers novel biology.</title>
        <authorList>
            <person name="Wiegand S."/>
            <person name="Jogler M."/>
            <person name="Boedeker C."/>
            <person name="Pinto D."/>
            <person name="Vollmers J."/>
            <person name="Rivas-Marin E."/>
            <person name="Kohn T."/>
            <person name="Peeters S.H."/>
            <person name="Heuer A."/>
            <person name="Rast P."/>
            <person name="Oberbeckmann S."/>
            <person name="Bunk B."/>
            <person name="Jeske O."/>
            <person name="Meyerdierks A."/>
            <person name="Storesund J.E."/>
            <person name="Kallscheuer N."/>
            <person name="Luecker S."/>
            <person name="Lage O.M."/>
            <person name="Pohl T."/>
            <person name="Merkel B.J."/>
            <person name="Hornburger P."/>
            <person name="Mueller R.-W."/>
            <person name="Bruemmer F."/>
            <person name="Labrenz M."/>
            <person name="Spormann A.M."/>
            <person name="Op den Camp H."/>
            <person name="Overmann J."/>
            <person name="Amann R."/>
            <person name="Jetten M.S.M."/>
            <person name="Mascher T."/>
            <person name="Medema M.H."/>
            <person name="Devos D.P."/>
            <person name="Kaster A.-K."/>
            <person name="Ovreas L."/>
            <person name="Rohde M."/>
            <person name="Galperin M.Y."/>
            <person name="Jogler C."/>
        </authorList>
    </citation>
    <scope>NUCLEOTIDE SEQUENCE [LARGE SCALE GENOMIC DNA]</scope>
    <source>
        <strain evidence="4 5">Poly30</strain>
    </source>
</reference>
<dbReference type="InterPro" id="IPR000644">
    <property type="entry name" value="CBS_dom"/>
</dbReference>
<protein>
    <submittedName>
        <fullName evidence="4">Arabinose 5-phosphate isomerase KdsD</fullName>
        <ecNumber evidence="4">5.3.1.13</ecNumber>
    </submittedName>
</protein>
<dbReference type="GO" id="GO:0008773">
    <property type="term" value="F:[protein-PII] uridylyltransferase activity"/>
    <property type="evidence" value="ECO:0007669"/>
    <property type="project" value="InterPro"/>
</dbReference>
<dbReference type="EC" id="5.3.1.13" evidence="4"/>
<feature type="domain" description="CBS" evidence="3">
    <location>
        <begin position="129"/>
        <end position="187"/>
    </location>
</feature>
<keyword evidence="5" id="KW-1185">Reference proteome</keyword>
<dbReference type="InterPro" id="IPR046342">
    <property type="entry name" value="CBS_dom_sf"/>
</dbReference>
<sequence length="528" mass="57293">MVSEGGAGERPTGSDLDEARRFVAAHPPLDGLADESQRLRDAIEARRAGATAFRLGAEGAVAGLLRREALVASPDDTVRGVARRMAEHDVSTMLIVEGGRLVGIVTDRDLRRRVLGGEIPDTADIARAMTSDPITVKPDADASMAMLTMADRDVHHLPVVDDRGRIAGVLSANDLLNRFGTSTLHVVRAVRSAPDVQAVARAACRREDALLSLVSAGVNAEHVTRFLSSIAEATHRRIAELAEEELGPPPVPYALVVFGSLARREVAIGADQDNGFVFSNAYDAAGHGPYFRRLAKGLVDGLHSAGYPYCLGEIMATNERWARSLDAWRQRFERWIEIPDSENLLRTSIFFDMRCVHGEEHLIDSLRIAVAGMAKAHTLFLSHIAREAAQASVPLGFFRGFVLHEGEHGEGAALDLKRDAIATLVSIARVHALAAGSLALSGAERLRSAAEAQVLSNEDAEELISAQHFIASIRMEAQADAVRSGTTPTNRVDPRTLSRFDRDHLKDAFRVIRRHQDLVVRRYAGGIV</sequence>
<dbReference type="InterPro" id="IPR043519">
    <property type="entry name" value="NT_sf"/>
</dbReference>
<dbReference type="EMBL" id="CP036434">
    <property type="protein sequence ID" value="QDV09279.1"/>
    <property type="molecule type" value="Genomic_DNA"/>
</dbReference>
<dbReference type="SMART" id="SM00116">
    <property type="entry name" value="CBS"/>
    <property type="match status" value="2"/>
</dbReference>
<dbReference type="InterPro" id="IPR051257">
    <property type="entry name" value="Diverse_CBS-Domain"/>
</dbReference>
<dbReference type="Pfam" id="PF03445">
    <property type="entry name" value="DUF294"/>
    <property type="match status" value="1"/>
</dbReference>
<dbReference type="Proteomes" id="UP000320390">
    <property type="component" value="Chromosome"/>
</dbReference>
<evidence type="ECO:0000259" key="3">
    <source>
        <dbReference type="PROSITE" id="PS51371"/>
    </source>
</evidence>
<dbReference type="SUPFAM" id="SSF54631">
    <property type="entry name" value="CBS-domain pair"/>
    <property type="match status" value="1"/>
</dbReference>
<dbReference type="PANTHER" id="PTHR43080">
    <property type="entry name" value="CBS DOMAIN-CONTAINING PROTEIN CBSX3, MITOCHONDRIAL"/>
    <property type="match status" value="1"/>
</dbReference>
<proteinExistence type="predicted"/>
<dbReference type="PROSITE" id="PS51371">
    <property type="entry name" value="CBS"/>
    <property type="match status" value="2"/>
</dbReference>
<dbReference type="CDD" id="cd05401">
    <property type="entry name" value="NT_GlnE_GlnD_like"/>
    <property type="match status" value="1"/>
</dbReference>
<keyword evidence="4" id="KW-0413">Isomerase</keyword>
<dbReference type="PANTHER" id="PTHR43080:SF2">
    <property type="entry name" value="CBS DOMAIN-CONTAINING PROTEIN"/>
    <property type="match status" value="1"/>
</dbReference>
<dbReference type="InterPro" id="IPR005105">
    <property type="entry name" value="GlnD_Uridyltrans_N"/>
</dbReference>
<dbReference type="Pfam" id="PF10335">
    <property type="entry name" value="DUF294_C"/>
    <property type="match status" value="1"/>
</dbReference>
<dbReference type="SUPFAM" id="SSF81301">
    <property type="entry name" value="Nucleotidyltransferase"/>
    <property type="match status" value="1"/>
</dbReference>
<feature type="domain" description="CBS" evidence="3">
    <location>
        <begin position="65"/>
        <end position="122"/>
    </location>
</feature>
<keyword evidence="1 2" id="KW-0129">CBS domain</keyword>
<evidence type="ECO:0000256" key="1">
    <source>
        <dbReference type="ARBA" id="ARBA00023122"/>
    </source>
</evidence>
<organism evidence="4 5">
    <name type="scientific">Saltatorellus ferox</name>
    <dbReference type="NCBI Taxonomy" id="2528018"/>
    <lineage>
        <taxon>Bacteria</taxon>
        <taxon>Pseudomonadati</taxon>
        <taxon>Planctomycetota</taxon>
        <taxon>Planctomycetia</taxon>
        <taxon>Planctomycetia incertae sedis</taxon>
        <taxon>Saltatorellus</taxon>
    </lineage>
</organism>
<dbReference type="Gene3D" id="3.10.580.10">
    <property type="entry name" value="CBS-domain"/>
    <property type="match status" value="1"/>
</dbReference>
<dbReference type="AlphaFoldDB" id="A0A518EYW6"/>
<dbReference type="GO" id="GO:0019146">
    <property type="term" value="F:arabinose-5-phosphate isomerase activity"/>
    <property type="evidence" value="ECO:0007669"/>
    <property type="project" value="UniProtKB-EC"/>
</dbReference>
<name>A0A518EYW6_9BACT</name>
<accession>A0A518EYW6</accession>
<dbReference type="InterPro" id="IPR018821">
    <property type="entry name" value="DUF294_put_nucleoTrafse_sb-bd"/>
</dbReference>
<gene>
    <name evidence="4" type="primary">kdsD_2</name>
    <name evidence="4" type="ORF">Poly30_48370</name>
</gene>
<dbReference type="Pfam" id="PF00571">
    <property type="entry name" value="CBS"/>
    <property type="match status" value="2"/>
</dbReference>